<dbReference type="EMBL" id="BGZK01000444">
    <property type="protein sequence ID" value="GBP43932.1"/>
    <property type="molecule type" value="Genomic_DNA"/>
</dbReference>
<comment type="caution">
    <text evidence="2">The sequence shown here is derived from an EMBL/GenBank/DDBJ whole genome shotgun (WGS) entry which is preliminary data.</text>
</comment>
<feature type="region of interest" description="Disordered" evidence="1">
    <location>
        <begin position="20"/>
        <end position="47"/>
    </location>
</feature>
<keyword evidence="3" id="KW-1185">Reference proteome</keyword>
<evidence type="ECO:0000313" key="2">
    <source>
        <dbReference type="EMBL" id="GBP43932.1"/>
    </source>
</evidence>
<evidence type="ECO:0000256" key="1">
    <source>
        <dbReference type="SAM" id="MobiDB-lite"/>
    </source>
</evidence>
<sequence>MARNPRGYRNKNVINRHEFLPNENVTGARARRPGPARPARPAGEISPRAPLSNRYNFYKNKIVNYARRWAGPNQISFEVQLLPKVFNGRETRPRSENSPLVRPSRTPGVTSWSLRKEKSPYASRLHSSFPKCFCGVDTPSLDEVGFLSVTLKYLARNIRKKKNENIEREVDRRRKQTAAKVPRPQTESGRRKWRQTSARRGVDLDVLAHPDYGDEAMSVIPIRISERGEIKS</sequence>
<proteinExistence type="predicted"/>
<dbReference type="AlphaFoldDB" id="A0A4C1W054"/>
<accession>A0A4C1W054</accession>
<feature type="region of interest" description="Disordered" evidence="1">
    <location>
        <begin position="89"/>
        <end position="113"/>
    </location>
</feature>
<protein>
    <submittedName>
        <fullName evidence="2">Uncharacterized protein</fullName>
    </submittedName>
</protein>
<name>A0A4C1W054_EUMVA</name>
<evidence type="ECO:0000313" key="3">
    <source>
        <dbReference type="Proteomes" id="UP000299102"/>
    </source>
</evidence>
<dbReference type="Proteomes" id="UP000299102">
    <property type="component" value="Unassembled WGS sequence"/>
</dbReference>
<reference evidence="2 3" key="1">
    <citation type="journal article" date="2019" name="Commun. Biol.">
        <title>The bagworm genome reveals a unique fibroin gene that provides high tensile strength.</title>
        <authorList>
            <person name="Kono N."/>
            <person name="Nakamura H."/>
            <person name="Ohtoshi R."/>
            <person name="Tomita M."/>
            <person name="Numata K."/>
            <person name="Arakawa K."/>
        </authorList>
    </citation>
    <scope>NUCLEOTIDE SEQUENCE [LARGE SCALE GENOMIC DNA]</scope>
</reference>
<organism evidence="2 3">
    <name type="scientific">Eumeta variegata</name>
    <name type="common">Bagworm moth</name>
    <name type="synonym">Eumeta japonica</name>
    <dbReference type="NCBI Taxonomy" id="151549"/>
    <lineage>
        <taxon>Eukaryota</taxon>
        <taxon>Metazoa</taxon>
        <taxon>Ecdysozoa</taxon>
        <taxon>Arthropoda</taxon>
        <taxon>Hexapoda</taxon>
        <taxon>Insecta</taxon>
        <taxon>Pterygota</taxon>
        <taxon>Neoptera</taxon>
        <taxon>Endopterygota</taxon>
        <taxon>Lepidoptera</taxon>
        <taxon>Glossata</taxon>
        <taxon>Ditrysia</taxon>
        <taxon>Tineoidea</taxon>
        <taxon>Psychidae</taxon>
        <taxon>Oiketicinae</taxon>
        <taxon>Eumeta</taxon>
    </lineage>
</organism>
<feature type="region of interest" description="Disordered" evidence="1">
    <location>
        <begin position="168"/>
        <end position="196"/>
    </location>
</feature>
<gene>
    <name evidence="2" type="ORF">EVAR_41789_1</name>
</gene>